<dbReference type="Gene3D" id="2.60.220.50">
    <property type="match status" value="1"/>
</dbReference>
<dbReference type="AlphaFoldDB" id="A0A0N4UWK9"/>
<keyword evidence="2" id="KW-1185">Reference proteome</keyword>
<evidence type="ECO:0000313" key="1">
    <source>
        <dbReference type="EMBL" id="VDD86448.1"/>
    </source>
</evidence>
<organism evidence="3">
    <name type="scientific">Enterobius vermicularis</name>
    <name type="common">Human pinworm</name>
    <dbReference type="NCBI Taxonomy" id="51028"/>
    <lineage>
        <taxon>Eukaryota</taxon>
        <taxon>Metazoa</taxon>
        <taxon>Ecdysozoa</taxon>
        <taxon>Nematoda</taxon>
        <taxon>Chromadorea</taxon>
        <taxon>Rhabditida</taxon>
        <taxon>Spirurina</taxon>
        <taxon>Oxyuridomorpha</taxon>
        <taxon>Oxyuroidea</taxon>
        <taxon>Oxyuridae</taxon>
        <taxon>Enterobius</taxon>
    </lineage>
</organism>
<dbReference type="WBParaSite" id="EVEC_0000188301-mRNA-1">
    <property type="protein sequence ID" value="EVEC_0000188301-mRNA-1"/>
    <property type="gene ID" value="EVEC_0000188301"/>
</dbReference>
<dbReference type="Proteomes" id="UP000274131">
    <property type="component" value="Unassembled WGS sequence"/>
</dbReference>
<name>A0A0N4UWK9_ENTVE</name>
<reference evidence="1 2" key="2">
    <citation type="submission" date="2018-10" db="EMBL/GenBank/DDBJ databases">
        <authorList>
            <consortium name="Pathogen Informatics"/>
        </authorList>
    </citation>
    <scope>NUCLEOTIDE SEQUENCE [LARGE SCALE GENOMIC DNA]</scope>
</reference>
<evidence type="ECO:0000313" key="3">
    <source>
        <dbReference type="WBParaSite" id="EVEC_0000188301-mRNA-1"/>
    </source>
</evidence>
<gene>
    <name evidence="1" type="ORF">EVEC_LOCUS1591</name>
</gene>
<proteinExistence type="predicted"/>
<sequence length="146" mass="17130">MLLINCWRRQHFLPYSIASAQQRLALKSYEWICAVHPKLSNFSNIIRLICMQYATLYSHLDEKSPILFVSLQKQKHRQPLQIELKPPTKNINYTCVRYDETTQKWINDGIELLDSNRDDFVVCKTLLTGRFSVLPVIISLTFFAHS</sequence>
<evidence type="ECO:0000313" key="2">
    <source>
        <dbReference type="Proteomes" id="UP000274131"/>
    </source>
</evidence>
<dbReference type="InterPro" id="IPR046338">
    <property type="entry name" value="GAIN_dom_sf"/>
</dbReference>
<protein>
    <submittedName>
        <fullName evidence="1 3">Uncharacterized protein</fullName>
    </submittedName>
</protein>
<accession>A0A0N4UWK9</accession>
<dbReference type="EMBL" id="UXUI01007234">
    <property type="protein sequence ID" value="VDD86448.1"/>
    <property type="molecule type" value="Genomic_DNA"/>
</dbReference>
<reference evidence="3" key="1">
    <citation type="submission" date="2017-02" db="UniProtKB">
        <authorList>
            <consortium name="WormBaseParasite"/>
        </authorList>
    </citation>
    <scope>IDENTIFICATION</scope>
</reference>